<protein>
    <submittedName>
        <fullName evidence="1">Secreted protein hcp</fullName>
    </submittedName>
</protein>
<dbReference type="Proteomes" id="UP000254821">
    <property type="component" value="Unassembled WGS sequence"/>
</dbReference>
<dbReference type="PANTHER" id="PTHR34319">
    <property type="entry name" value="MAJOR EXPORTED PROTEIN"/>
    <property type="match status" value="1"/>
</dbReference>
<dbReference type="PANTHER" id="PTHR34319:SF6">
    <property type="entry name" value="MAJOR EXPORTED PROTEIN"/>
    <property type="match status" value="1"/>
</dbReference>
<dbReference type="InterPro" id="IPR052947">
    <property type="entry name" value="T6SS_Hcp1_domain"/>
</dbReference>
<dbReference type="InterPro" id="IPR008514">
    <property type="entry name" value="T6SS_Hcp"/>
</dbReference>
<organism evidence="1 2">
    <name type="scientific">Hafnia alvei</name>
    <dbReference type="NCBI Taxonomy" id="569"/>
    <lineage>
        <taxon>Bacteria</taxon>
        <taxon>Pseudomonadati</taxon>
        <taxon>Pseudomonadota</taxon>
        <taxon>Gammaproteobacteria</taxon>
        <taxon>Enterobacterales</taxon>
        <taxon>Hafniaceae</taxon>
        <taxon>Hafnia</taxon>
    </lineage>
</organism>
<accession>A0A377PEL5</accession>
<dbReference type="InterPro" id="IPR036624">
    <property type="entry name" value="Hcp1-lik_sf"/>
</dbReference>
<name>A0A377PEL5_HAFAL</name>
<dbReference type="NCBIfam" id="TIGR03344">
    <property type="entry name" value="VI_effect_Hcp1"/>
    <property type="match status" value="1"/>
</dbReference>
<dbReference type="Gene3D" id="2.30.110.20">
    <property type="entry name" value="Hcp1-like"/>
    <property type="match status" value="1"/>
</dbReference>
<proteinExistence type="predicted"/>
<dbReference type="Pfam" id="PF05638">
    <property type="entry name" value="T6SS_HCP"/>
    <property type="match status" value="1"/>
</dbReference>
<evidence type="ECO:0000313" key="1">
    <source>
        <dbReference type="EMBL" id="STQ78786.1"/>
    </source>
</evidence>
<sequence>MAIPAYLWLQGDGGADIKESVDVQDRDSSIEIAGFSHNLSIPTDRMTEKITGTRKHSAVLLQKEFDSSFPYLYKAVATGQTLTSAEFKWYTINDVGQEAEYFRILLEGVKVVGVSPVMHNTKAPTEETHSHLECIELRYEKNTRKYCNGNVQFTDAWNGRAQA</sequence>
<gene>
    <name evidence="1" type="primary">hcpA_1</name>
    <name evidence="1" type="ORF">NCTC8105_00827</name>
</gene>
<evidence type="ECO:0000313" key="2">
    <source>
        <dbReference type="Proteomes" id="UP000254821"/>
    </source>
</evidence>
<dbReference type="AlphaFoldDB" id="A0A377PEL5"/>
<dbReference type="RefSeq" id="WP_043490972.1">
    <property type="nucleotide sequence ID" value="NZ_CALJTU010000088.1"/>
</dbReference>
<dbReference type="SUPFAM" id="SSF141452">
    <property type="entry name" value="Hcp1-like"/>
    <property type="match status" value="1"/>
</dbReference>
<reference evidence="1 2" key="1">
    <citation type="submission" date="2018-06" db="EMBL/GenBank/DDBJ databases">
        <authorList>
            <consortium name="Pathogen Informatics"/>
            <person name="Doyle S."/>
        </authorList>
    </citation>
    <scope>NUCLEOTIDE SEQUENCE [LARGE SCALE GENOMIC DNA]</scope>
    <source>
        <strain evidence="1 2">NCTC8105</strain>
    </source>
</reference>
<dbReference type="EMBL" id="UGHP01000001">
    <property type="protein sequence ID" value="STQ78786.1"/>
    <property type="molecule type" value="Genomic_DNA"/>
</dbReference>